<organism evidence="2 3">
    <name type="scientific">Corallococcus carmarthensis</name>
    <dbReference type="NCBI Taxonomy" id="2316728"/>
    <lineage>
        <taxon>Bacteria</taxon>
        <taxon>Pseudomonadati</taxon>
        <taxon>Myxococcota</taxon>
        <taxon>Myxococcia</taxon>
        <taxon>Myxococcales</taxon>
        <taxon>Cystobacterineae</taxon>
        <taxon>Myxococcaceae</taxon>
        <taxon>Corallococcus</taxon>
    </lineage>
</organism>
<dbReference type="InterPro" id="IPR036396">
    <property type="entry name" value="Cyt_P450_sf"/>
</dbReference>
<keyword evidence="3" id="KW-1185">Reference proteome</keyword>
<dbReference type="GO" id="GO:0004497">
    <property type="term" value="F:monooxygenase activity"/>
    <property type="evidence" value="ECO:0007669"/>
    <property type="project" value="InterPro"/>
</dbReference>
<accession>A0A3A8KT17</accession>
<dbReference type="Gene3D" id="1.10.630.10">
    <property type="entry name" value="Cytochrome P450"/>
    <property type="match status" value="1"/>
</dbReference>
<dbReference type="GO" id="GO:0005506">
    <property type="term" value="F:iron ion binding"/>
    <property type="evidence" value="ECO:0007669"/>
    <property type="project" value="InterPro"/>
</dbReference>
<dbReference type="GO" id="GO:0020037">
    <property type="term" value="F:heme binding"/>
    <property type="evidence" value="ECO:0007669"/>
    <property type="project" value="InterPro"/>
</dbReference>
<proteinExistence type="inferred from homology"/>
<dbReference type="AlphaFoldDB" id="A0A3A8KT17"/>
<gene>
    <name evidence="2" type="ORF">D7X32_02145</name>
</gene>
<name>A0A3A8KT17_9BACT</name>
<dbReference type="PANTHER" id="PTHR46696:SF1">
    <property type="entry name" value="CYTOCHROME P450 YJIB-RELATED"/>
    <property type="match status" value="1"/>
</dbReference>
<dbReference type="PRINTS" id="PR00359">
    <property type="entry name" value="BP450"/>
</dbReference>
<dbReference type="InterPro" id="IPR001128">
    <property type="entry name" value="Cyt_P450"/>
</dbReference>
<dbReference type="Pfam" id="PF00067">
    <property type="entry name" value="p450"/>
    <property type="match status" value="1"/>
</dbReference>
<comment type="similarity">
    <text evidence="1">Belongs to the cytochrome P450 family.</text>
</comment>
<dbReference type="GO" id="GO:0016705">
    <property type="term" value="F:oxidoreductase activity, acting on paired donors, with incorporation or reduction of molecular oxygen"/>
    <property type="evidence" value="ECO:0007669"/>
    <property type="project" value="InterPro"/>
</dbReference>
<dbReference type="Proteomes" id="UP000268313">
    <property type="component" value="Unassembled WGS sequence"/>
</dbReference>
<dbReference type="EMBL" id="RAWE01000004">
    <property type="protein sequence ID" value="RKH07391.1"/>
    <property type="molecule type" value="Genomic_DNA"/>
</dbReference>
<evidence type="ECO:0000256" key="1">
    <source>
        <dbReference type="ARBA" id="ARBA00010617"/>
    </source>
</evidence>
<dbReference type="RefSeq" id="WP_120600816.1">
    <property type="nucleotide sequence ID" value="NZ_JABFJX010000003.1"/>
</dbReference>
<evidence type="ECO:0000313" key="2">
    <source>
        <dbReference type="EMBL" id="RKH07391.1"/>
    </source>
</evidence>
<protein>
    <submittedName>
        <fullName evidence="2">Cytochrome P450</fullName>
    </submittedName>
</protein>
<dbReference type="PANTHER" id="PTHR46696">
    <property type="entry name" value="P450, PUTATIVE (EUROFUNG)-RELATED"/>
    <property type="match status" value="1"/>
</dbReference>
<dbReference type="InterPro" id="IPR002397">
    <property type="entry name" value="Cyt_P450_B"/>
</dbReference>
<dbReference type="SUPFAM" id="SSF48264">
    <property type="entry name" value="Cytochrome P450"/>
    <property type="match status" value="1"/>
</dbReference>
<reference evidence="3" key="1">
    <citation type="submission" date="2018-09" db="EMBL/GenBank/DDBJ databases">
        <authorList>
            <person name="Livingstone P.G."/>
            <person name="Whitworth D.E."/>
        </authorList>
    </citation>
    <scope>NUCLEOTIDE SEQUENCE [LARGE SCALE GENOMIC DNA]</scope>
    <source>
        <strain evidence="3">CA043D</strain>
    </source>
</reference>
<dbReference type="OrthoDB" id="4168525at2"/>
<sequence>MRSLDFLSTDYLENPWPLYAHYRREQPIWWSDEIRMHCVFRYEHVHAILKDPRFTVEFPFRITEELFGRTLIDMEGPEHLRLRRKVAPLVGNANLAIFAREVSEPRITALVRAAAEQPPMEFMRAIAERVPTLMISEFLGFPLEDERWLFEQMMILMDHLDGKRGNRQEVYDVHTAVSAWLDGIIARLLSEGPGTRGFKRLIDGIRDETPETIKILYWTFLAGGIETSMCLLGNAATVLSRNPSWFEQLATVPSMARAILDEVLRFEPVQASTVRFASETLELGGVTIKRGQAVNLLLASAARDDSTFASPDVFDPTRTLSNSLSFAVGPHACVGKTFTMMNAEITLRTLWNTWQGVQPVEDAPAIIRGASFRKPHALFLKAKH</sequence>
<evidence type="ECO:0000313" key="3">
    <source>
        <dbReference type="Proteomes" id="UP000268313"/>
    </source>
</evidence>
<comment type="caution">
    <text evidence="2">The sequence shown here is derived from an EMBL/GenBank/DDBJ whole genome shotgun (WGS) entry which is preliminary data.</text>
</comment>